<dbReference type="Proteomes" id="UP000604730">
    <property type="component" value="Unassembled WGS sequence"/>
</dbReference>
<proteinExistence type="predicted"/>
<evidence type="ECO:0008006" key="4">
    <source>
        <dbReference type="Google" id="ProtNLM"/>
    </source>
</evidence>
<evidence type="ECO:0000313" key="2">
    <source>
        <dbReference type="EMBL" id="MBK5896282.1"/>
    </source>
</evidence>
<keyword evidence="3" id="KW-1185">Reference proteome</keyword>
<feature type="chain" id="PRO_5047210964" description="SsuA/THI5-like domain-containing protein" evidence="1">
    <location>
        <begin position="23"/>
        <end position="300"/>
    </location>
</feature>
<gene>
    <name evidence="2" type="ORF">JJN12_00565</name>
</gene>
<dbReference type="EMBL" id="JAEPRJ010000001">
    <property type="protein sequence ID" value="MBK5896282.1"/>
    <property type="molecule type" value="Genomic_DNA"/>
</dbReference>
<organism evidence="2 3">
    <name type="scientific">Catonella massiliensis</name>
    <dbReference type="NCBI Taxonomy" id="2799636"/>
    <lineage>
        <taxon>Bacteria</taxon>
        <taxon>Bacillati</taxon>
        <taxon>Bacillota</taxon>
        <taxon>Clostridia</taxon>
        <taxon>Lachnospirales</taxon>
        <taxon>Lachnospiraceae</taxon>
        <taxon>Catonella</taxon>
    </lineage>
</organism>
<accession>A0ABS1IWS9</accession>
<dbReference type="Gene3D" id="3.40.190.10">
    <property type="entry name" value="Periplasmic binding protein-like II"/>
    <property type="match status" value="1"/>
</dbReference>
<name>A0ABS1IWS9_9FIRM</name>
<reference evidence="2 3" key="1">
    <citation type="submission" date="2021-01" db="EMBL/GenBank/DDBJ databases">
        <title>Isolation and description of Catonella massiliensis sp. nov., a novel Catonella species, isolated from a stable periodontitis subject.</title>
        <authorList>
            <person name="Antezack A."/>
            <person name="Boxberger M."/>
            <person name="La Scola B."/>
            <person name="Monnet-Corti V."/>
        </authorList>
    </citation>
    <scope>NUCLEOTIDE SEQUENCE [LARGE SCALE GENOMIC DNA]</scope>
    <source>
        <strain evidence="2 3">Marseille-Q4567</strain>
    </source>
</reference>
<dbReference type="PROSITE" id="PS51257">
    <property type="entry name" value="PROKAR_LIPOPROTEIN"/>
    <property type="match status" value="1"/>
</dbReference>
<feature type="signal peptide" evidence="1">
    <location>
        <begin position="1"/>
        <end position="22"/>
    </location>
</feature>
<comment type="caution">
    <text evidence="2">The sequence shown here is derived from an EMBL/GenBank/DDBJ whole genome shotgun (WGS) entry which is preliminary data.</text>
</comment>
<keyword evidence="1" id="KW-0732">Signal</keyword>
<sequence length="300" mass="32273">MRKRIINTALAFVLGLSLTACGTATATKNINVEPENKPASSENAAVVANVSEGVSVVNANKTEEDTKVATNGAAEGDTSGKSSKEVYNCCGFIEDSGVMVKIAGIKGNDIVGLVKLIDNAKQDKTVNGYDFSQLSSSEELGDKLVKGELDMAVLPIEAAVKLYGETDGNIRMVATTVIDVTKKWDKSNRKKHSMSGIFTTAKFVRENKHAVDALLGDYSYSAMWMTEKDNGAEADKLIKEYDAADSDKAAKVIASGKVACLRGETMKKAAKTYLDSLKKVDKKAIGELPKDNFYYIRDAK</sequence>
<evidence type="ECO:0000313" key="3">
    <source>
        <dbReference type="Proteomes" id="UP000604730"/>
    </source>
</evidence>
<evidence type="ECO:0000256" key="1">
    <source>
        <dbReference type="SAM" id="SignalP"/>
    </source>
</evidence>
<protein>
    <recommendedName>
        <fullName evidence="4">SsuA/THI5-like domain-containing protein</fullName>
    </recommendedName>
</protein>
<dbReference type="RefSeq" id="WP_208427867.1">
    <property type="nucleotide sequence ID" value="NZ_JAEPRJ010000001.1"/>
</dbReference>